<evidence type="ECO:0000313" key="2">
    <source>
        <dbReference type="Proteomes" id="UP000263642"/>
    </source>
</evidence>
<protein>
    <submittedName>
        <fullName evidence="1">Uncharacterized protein</fullName>
    </submittedName>
</protein>
<dbReference type="AlphaFoldDB" id="A0A3D3R2I6"/>
<dbReference type="Proteomes" id="UP000263642">
    <property type="component" value="Unassembled WGS sequence"/>
</dbReference>
<name>A0A3D3R2I6_9PLAN</name>
<comment type="caution">
    <text evidence="1">The sequence shown here is derived from an EMBL/GenBank/DDBJ whole genome shotgun (WGS) entry which is preliminary data.</text>
</comment>
<proteinExistence type="predicted"/>
<dbReference type="EMBL" id="DQAY01000049">
    <property type="protein sequence ID" value="HCO23015.1"/>
    <property type="molecule type" value="Genomic_DNA"/>
</dbReference>
<gene>
    <name evidence="1" type="ORF">DIT97_08135</name>
</gene>
<organism evidence="1 2">
    <name type="scientific">Gimesia maris</name>
    <dbReference type="NCBI Taxonomy" id="122"/>
    <lineage>
        <taxon>Bacteria</taxon>
        <taxon>Pseudomonadati</taxon>
        <taxon>Planctomycetota</taxon>
        <taxon>Planctomycetia</taxon>
        <taxon>Planctomycetales</taxon>
        <taxon>Planctomycetaceae</taxon>
        <taxon>Gimesia</taxon>
    </lineage>
</organism>
<evidence type="ECO:0000313" key="1">
    <source>
        <dbReference type="EMBL" id="HCO23015.1"/>
    </source>
</evidence>
<reference evidence="1 2" key="1">
    <citation type="journal article" date="2018" name="Nat. Biotechnol.">
        <title>A standardized bacterial taxonomy based on genome phylogeny substantially revises the tree of life.</title>
        <authorList>
            <person name="Parks D.H."/>
            <person name="Chuvochina M."/>
            <person name="Waite D.W."/>
            <person name="Rinke C."/>
            <person name="Skarshewski A."/>
            <person name="Chaumeil P.A."/>
            <person name="Hugenholtz P."/>
        </authorList>
    </citation>
    <scope>NUCLEOTIDE SEQUENCE [LARGE SCALE GENOMIC DNA]</scope>
    <source>
        <strain evidence="1">UBA9375</strain>
    </source>
</reference>
<accession>A0A3D3R2I6</accession>
<sequence>MIQVTHSLGSETRDTRQYTINIADFNAGKWPQEFLRWPNQEVSQADKYAAFRFFYGMPRPRKYNPGRPRHLFTPLRENAFECQLAASQVSVTIAAKTAAEQTLRYRKDLWLCDQIPFGIAKLETSVYDSESSLLLSRQTLVVTDCSSQTRTASAENP</sequence>